<feature type="region of interest" description="Disordered" evidence="10">
    <location>
        <begin position="442"/>
        <end position="468"/>
    </location>
</feature>
<dbReference type="PANTHER" id="PTHR10374">
    <property type="entry name" value="LACTOYLGLUTATHIONE LYASE GLYOXALASE I"/>
    <property type="match status" value="1"/>
</dbReference>
<evidence type="ECO:0000256" key="6">
    <source>
        <dbReference type="ARBA" id="ARBA00023239"/>
    </source>
</evidence>
<comment type="similarity">
    <text evidence="2 9">Belongs to the glyoxalase I family.</text>
</comment>
<reference evidence="12" key="1">
    <citation type="submission" date="2016-04" db="EMBL/GenBank/DDBJ databases">
        <authorList>
            <person name="Evans L.H."/>
            <person name="Alamgir A."/>
            <person name="Owens N."/>
            <person name="Weber N.D."/>
            <person name="Virtaneva K."/>
            <person name="Barbian K."/>
            <person name="Babar A."/>
            <person name="Rosenke K."/>
        </authorList>
    </citation>
    <scope>NUCLEOTIDE SEQUENCE [LARGE SCALE GENOMIC DNA]</scope>
    <source>
        <strain evidence="12">CBS 101.48</strain>
    </source>
</reference>
<keyword evidence="13" id="KW-1185">Reference proteome</keyword>
<dbReference type="UniPathway" id="UPA00619">
    <property type="reaction ID" value="UER00675"/>
</dbReference>
<feature type="compositionally biased region" description="Acidic residues" evidence="10">
    <location>
        <begin position="456"/>
        <end position="467"/>
    </location>
</feature>
<comment type="pathway">
    <text evidence="1 9">Secondary metabolite metabolism; methylglyoxal degradation; (R)-lactate from methylglyoxal: step 1/2.</text>
</comment>
<accession>A0A168NBA0</accession>
<evidence type="ECO:0000256" key="7">
    <source>
        <dbReference type="PIRSR" id="PIRSR604361-1"/>
    </source>
</evidence>
<evidence type="ECO:0000256" key="10">
    <source>
        <dbReference type="SAM" id="MobiDB-lite"/>
    </source>
</evidence>
<feature type="compositionally biased region" description="Polar residues" evidence="10">
    <location>
        <begin position="127"/>
        <end position="138"/>
    </location>
</feature>
<dbReference type="Pfam" id="PF00903">
    <property type="entry name" value="Glyoxalase"/>
    <property type="match status" value="1"/>
</dbReference>
<dbReference type="EMBL" id="LT553165">
    <property type="protein sequence ID" value="SAM00197.1"/>
    <property type="molecule type" value="Genomic_DNA"/>
</dbReference>
<dbReference type="Proteomes" id="UP000078561">
    <property type="component" value="Unassembled WGS sequence"/>
</dbReference>
<comment type="cofactor">
    <cofactor evidence="8">
        <name>Zn(2+)</name>
        <dbReference type="ChEBI" id="CHEBI:29105"/>
    </cofactor>
    <text evidence="8">Binds 1 zinc ion per subunit. In the homodimer, two zinc ions are bound between subunits.</text>
</comment>
<dbReference type="AlphaFoldDB" id="A0A168NBA0"/>
<evidence type="ECO:0000313" key="13">
    <source>
        <dbReference type="Proteomes" id="UP000078561"/>
    </source>
</evidence>
<name>A0A168NBA0_ABSGL</name>
<evidence type="ECO:0000259" key="11">
    <source>
        <dbReference type="PROSITE" id="PS51819"/>
    </source>
</evidence>
<dbReference type="GO" id="GO:0004462">
    <property type="term" value="F:lactoylglutathione lyase activity"/>
    <property type="evidence" value="ECO:0007669"/>
    <property type="project" value="UniProtKB-UniRule"/>
</dbReference>
<dbReference type="InterPro" id="IPR004361">
    <property type="entry name" value="Glyoxalase_1"/>
</dbReference>
<dbReference type="InParanoid" id="A0A168NBA0"/>
<feature type="region of interest" description="Disordered" evidence="10">
    <location>
        <begin position="42"/>
        <end position="78"/>
    </location>
</feature>
<evidence type="ECO:0000256" key="9">
    <source>
        <dbReference type="RuleBase" id="RU361179"/>
    </source>
</evidence>
<dbReference type="CDD" id="cd07233">
    <property type="entry name" value="GlxI_Zn"/>
    <property type="match status" value="1"/>
</dbReference>
<keyword evidence="5 8" id="KW-0862">Zinc</keyword>
<feature type="compositionally biased region" description="Low complexity" evidence="10">
    <location>
        <begin position="107"/>
        <end position="122"/>
    </location>
</feature>
<dbReference type="STRING" id="4829.A0A168NBA0"/>
<comment type="catalytic activity">
    <reaction evidence="9">
        <text>(R)-S-lactoylglutathione = methylglyoxal + glutathione</text>
        <dbReference type="Rhea" id="RHEA:19069"/>
        <dbReference type="ChEBI" id="CHEBI:17158"/>
        <dbReference type="ChEBI" id="CHEBI:57474"/>
        <dbReference type="ChEBI" id="CHEBI:57925"/>
        <dbReference type="EC" id="4.4.1.5"/>
    </reaction>
</comment>
<evidence type="ECO:0000256" key="5">
    <source>
        <dbReference type="ARBA" id="ARBA00022833"/>
    </source>
</evidence>
<dbReference type="Gene3D" id="3.10.180.10">
    <property type="entry name" value="2,3-Dihydroxybiphenyl 1,2-Dioxygenase, domain 1"/>
    <property type="match status" value="1"/>
</dbReference>
<sequence length="753" mass="84987">MTDKEMLGGIQLEDDMWANCVTIILGLIAEDSLIDDENTYSRKPIDRYNKGESSSTSASRYLATATPPSSSLKRKRSFSEGIENRKLKKLSDNLANDMARSLSVLDSTSSSSSSTTHSTNHTFNKAFLSNRTSPQRTPSLPKVEHQLHQLAQQAGLAVDDYKQRFDQQGRQLQQAMEQLQQTIHQDSATFDQIKSALHTFLHTAQQVTGDQYALFLDVFPEWRSWDGFIQKMITYIQCIDDMLLLVSEPVKTSDVLQQYIKDVYHLLDSRTKLYGDFLVHNGLEWKAMGLPVSSDLLISVKQWFLRVCLSLLNDLDMACSTLQQEENDDLPTNEAKEEEKLMEYILQGLELIGSILDFIGTTNKRIKAHCQMLAAVYGQWISEDLEQLNQEQTGFRMTALIKKATPQQPGKSSSGRTDLRLMQKMEFMVRLLDTLHGIYDLDEMDGPTDAPNEARMDDDDDDDDDDEGAHLETITDMLVEITVRAIAVIETHQSLRGQDIKGAANIMSKSLQSSYIYMEEALLSFADKVVELSGREWIDGSKVQCGSYGFCANRGLKSGVGILPNGVQKKNINVGAVQFLLFLFITHHVTMSTDPSKYVFNHTMIRVKDPKASIQFYEQVLGMKNIYKMDNENGKFTLYFFAYVDSVPSSDEEKKKLAFSRPGILELTHNWGTEDQADFKYCTGNAAESKGFGHIAVLVDDIEAACERFEQLKVNWVKRLTDGSMKNIAFITDPDGYWVEIIQNPLLSSKNAV</sequence>
<dbReference type="InterPro" id="IPR004360">
    <property type="entry name" value="Glyas_Fos-R_dOase_dom"/>
</dbReference>
<keyword evidence="6 9" id="KW-0456">Lyase</keyword>
<dbReference type="InterPro" id="IPR037523">
    <property type="entry name" value="VOC_core"/>
</dbReference>
<dbReference type="OrthoDB" id="2162799at2759"/>
<evidence type="ECO:0000256" key="4">
    <source>
        <dbReference type="ARBA" id="ARBA00022723"/>
    </source>
</evidence>
<dbReference type="SUPFAM" id="SSF54593">
    <property type="entry name" value="Glyoxalase/Bleomycin resistance protein/Dihydroxybiphenyl dioxygenase"/>
    <property type="match status" value="1"/>
</dbReference>
<evidence type="ECO:0000256" key="8">
    <source>
        <dbReference type="PIRSR" id="PIRSR604361-3"/>
    </source>
</evidence>
<keyword evidence="4 8" id="KW-0479">Metal-binding</keyword>
<comment type="function">
    <text evidence="9">Catalyzes the conversion of hemimercaptal, formed from methylglyoxal and glutathione, to S-lactoylglutathione.</text>
</comment>
<evidence type="ECO:0000256" key="3">
    <source>
        <dbReference type="ARBA" id="ARBA00012081"/>
    </source>
</evidence>
<protein>
    <recommendedName>
        <fullName evidence="3 9">Lactoylglutathione lyase</fullName>
        <ecNumber evidence="3 9">4.4.1.5</ecNumber>
    </recommendedName>
    <alternativeName>
        <fullName evidence="9">Glyoxalase I</fullName>
    </alternativeName>
</protein>
<dbReference type="PROSITE" id="PS51819">
    <property type="entry name" value="VOC"/>
    <property type="match status" value="1"/>
</dbReference>
<feature type="binding site" evidence="8">
    <location>
        <position position="694"/>
    </location>
    <ligand>
        <name>Zn(2+)</name>
        <dbReference type="ChEBI" id="CHEBI:29105"/>
        <note>ligand shared between dimeric partners</note>
    </ligand>
</feature>
<dbReference type="EC" id="4.4.1.5" evidence="3 9"/>
<dbReference type="PANTHER" id="PTHR10374:SF30">
    <property type="entry name" value="LACTOYLGLUTATHIONE LYASE"/>
    <property type="match status" value="1"/>
</dbReference>
<feature type="binding site" evidence="8">
    <location>
        <position position="666"/>
    </location>
    <ligand>
        <name>Zn(2+)</name>
        <dbReference type="ChEBI" id="CHEBI:29105"/>
        <note>ligand shared between dimeric partners</note>
    </ligand>
</feature>
<dbReference type="PROSITE" id="PS00935">
    <property type="entry name" value="GLYOXALASE_I_2"/>
    <property type="match status" value="1"/>
</dbReference>
<dbReference type="InterPro" id="IPR029068">
    <property type="entry name" value="Glyas_Bleomycin-R_OHBP_Dase"/>
</dbReference>
<feature type="domain" description="VOC" evidence="11">
    <location>
        <begin position="599"/>
        <end position="744"/>
    </location>
</feature>
<dbReference type="InterPro" id="IPR018146">
    <property type="entry name" value="Glyoxalase_1_CS"/>
</dbReference>
<dbReference type="NCBIfam" id="TIGR00068">
    <property type="entry name" value="glyox_I"/>
    <property type="match status" value="1"/>
</dbReference>
<feature type="region of interest" description="Disordered" evidence="10">
    <location>
        <begin position="106"/>
        <end position="139"/>
    </location>
</feature>
<organism evidence="12">
    <name type="scientific">Absidia glauca</name>
    <name type="common">Pin mould</name>
    <dbReference type="NCBI Taxonomy" id="4829"/>
    <lineage>
        <taxon>Eukaryota</taxon>
        <taxon>Fungi</taxon>
        <taxon>Fungi incertae sedis</taxon>
        <taxon>Mucoromycota</taxon>
        <taxon>Mucoromycotina</taxon>
        <taxon>Mucoromycetes</taxon>
        <taxon>Mucorales</taxon>
        <taxon>Cunninghamellaceae</taxon>
        <taxon>Absidia</taxon>
    </lineage>
</organism>
<evidence type="ECO:0000313" key="12">
    <source>
        <dbReference type="EMBL" id="SAM00197.1"/>
    </source>
</evidence>
<gene>
    <name evidence="12" type="primary">ABSGL_05874.1 scaffold 7570</name>
</gene>
<evidence type="ECO:0000256" key="2">
    <source>
        <dbReference type="ARBA" id="ARBA00010363"/>
    </source>
</evidence>
<feature type="active site" description="Proton donor/acceptor" evidence="7">
    <location>
        <position position="740"/>
    </location>
</feature>
<dbReference type="PROSITE" id="PS00934">
    <property type="entry name" value="GLYOXALASE_I_1"/>
    <property type="match status" value="1"/>
</dbReference>
<evidence type="ECO:0000256" key="1">
    <source>
        <dbReference type="ARBA" id="ARBA00005008"/>
    </source>
</evidence>
<feature type="binding site" evidence="8">
    <location>
        <position position="740"/>
    </location>
    <ligand>
        <name>Zn(2+)</name>
        <dbReference type="ChEBI" id="CHEBI:29105"/>
        <note>ligand shared between dimeric partners</note>
    </ligand>
</feature>
<dbReference type="OMA" id="ASSMEQW"/>
<proteinExistence type="inferred from homology"/>
<dbReference type="GO" id="GO:0046872">
    <property type="term" value="F:metal ion binding"/>
    <property type="evidence" value="ECO:0007669"/>
    <property type="project" value="UniProtKB-UniRule"/>
</dbReference>